<dbReference type="PANTHER" id="PTHR30345:SF0">
    <property type="entry name" value="DNA DAMAGE-REPAIR_TOLERATION PROTEIN DRT102"/>
    <property type="match status" value="1"/>
</dbReference>
<dbReference type="NCBIfam" id="TIGR01120">
    <property type="entry name" value="rpiB"/>
    <property type="match status" value="1"/>
</dbReference>
<keyword evidence="2 3" id="KW-0413">Isomerase</keyword>
<evidence type="ECO:0000256" key="2">
    <source>
        <dbReference type="ARBA" id="ARBA00023235"/>
    </source>
</evidence>
<proteinExistence type="inferred from homology"/>
<gene>
    <name evidence="3" type="primary">rpiB</name>
    <name evidence="3" type="ORF">ACFO3G_06865</name>
</gene>
<dbReference type="InterPro" id="IPR036569">
    <property type="entry name" value="RpiB_LacA_LacB_sf"/>
</dbReference>
<protein>
    <submittedName>
        <fullName evidence="3">Ribose 5-phosphate isomerase B</fullName>
        <ecNumber evidence="3">5.3.1.6</ecNumber>
    </submittedName>
</protein>
<comment type="caution">
    <text evidence="3">The sequence shown here is derived from an EMBL/GenBank/DDBJ whole genome shotgun (WGS) entry which is preliminary data.</text>
</comment>
<dbReference type="EC" id="5.3.1.6" evidence="3"/>
<comment type="similarity">
    <text evidence="1">Belongs to the LacAB/RpiB family.</text>
</comment>
<dbReference type="RefSeq" id="WP_380079265.1">
    <property type="nucleotide sequence ID" value="NZ_JBHSGO010000191.1"/>
</dbReference>
<evidence type="ECO:0000313" key="4">
    <source>
        <dbReference type="Proteomes" id="UP001596020"/>
    </source>
</evidence>
<keyword evidence="4" id="KW-1185">Reference proteome</keyword>
<dbReference type="Pfam" id="PF02502">
    <property type="entry name" value="LacAB_rpiB"/>
    <property type="match status" value="1"/>
</dbReference>
<accession>A0ABV9K9J8</accession>
<name>A0ABV9K9J8_9PORP</name>
<dbReference type="NCBIfam" id="TIGR00689">
    <property type="entry name" value="rpiB_lacA_lacB"/>
    <property type="match status" value="1"/>
</dbReference>
<dbReference type="PANTHER" id="PTHR30345">
    <property type="entry name" value="RIBOSE-5-PHOSPHATE ISOMERASE B"/>
    <property type="match status" value="1"/>
</dbReference>
<dbReference type="PIRSF" id="PIRSF005384">
    <property type="entry name" value="RpiB_LacA_B"/>
    <property type="match status" value="1"/>
</dbReference>
<dbReference type="InterPro" id="IPR003500">
    <property type="entry name" value="RpiB_LacA_LacB"/>
</dbReference>
<dbReference type="Gene3D" id="3.40.1400.10">
    <property type="entry name" value="Sugar-phosphate isomerase, RpiB/LacA/LacB"/>
    <property type="match status" value="1"/>
</dbReference>
<dbReference type="EMBL" id="JBHSGO010000191">
    <property type="protein sequence ID" value="MFC4666316.1"/>
    <property type="molecule type" value="Genomic_DNA"/>
</dbReference>
<evidence type="ECO:0000313" key="3">
    <source>
        <dbReference type="EMBL" id="MFC4666316.1"/>
    </source>
</evidence>
<dbReference type="GO" id="GO:0004751">
    <property type="term" value="F:ribose-5-phosphate isomerase activity"/>
    <property type="evidence" value="ECO:0007669"/>
    <property type="project" value="UniProtKB-EC"/>
</dbReference>
<dbReference type="Proteomes" id="UP001596020">
    <property type="component" value="Unassembled WGS sequence"/>
</dbReference>
<dbReference type="InterPro" id="IPR004785">
    <property type="entry name" value="RpiB"/>
</dbReference>
<organism evidence="3 4">
    <name type="scientific">Falsiporphyromonas endometrii</name>
    <dbReference type="NCBI Taxonomy" id="1387297"/>
    <lineage>
        <taxon>Bacteria</taxon>
        <taxon>Pseudomonadati</taxon>
        <taxon>Bacteroidota</taxon>
        <taxon>Bacteroidia</taxon>
        <taxon>Bacteroidales</taxon>
        <taxon>Porphyromonadaceae</taxon>
        <taxon>Falsiporphyromonas</taxon>
    </lineage>
</organism>
<evidence type="ECO:0000256" key="1">
    <source>
        <dbReference type="ARBA" id="ARBA00008754"/>
    </source>
</evidence>
<dbReference type="NCBIfam" id="NF004051">
    <property type="entry name" value="PRK05571.1"/>
    <property type="match status" value="1"/>
</dbReference>
<reference evidence="4" key="1">
    <citation type="journal article" date="2019" name="Int. J. Syst. Evol. Microbiol.">
        <title>The Global Catalogue of Microorganisms (GCM) 10K type strain sequencing project: providing services to taxonomists for standard genome sequencing and annotation.</title>
        <authorList>
            <consortium name="The Broad Institute Genomics Platform"/>
            <consortium name="The Broad Institute Genome Sequencing Center for Infectious Disease"/>
            <person name="Wu L."/>
            <person name="Ma J."/>
        </authorList>
    </citation>
    <scope>NUCLEOTIDE SEQUENCE [LARGE SCALE GENOMIC DNA]</scope>
    <source>
        <strain evidence="4">CGMCC 4.7357</strain>
    </source>
</reference>
<sequence length="147" mass="16383">MTDKKVIGICSDHAGYELKLHVIGLLHEMGYETEDFGCPSAERCDYPDYAHPMAQAIQDGKLERGISICGSGNGISMVVNKYSKLRAALCWCVEIAKLARQHNDANVLSMPARFISQEEADQIVKAFFSTDFEGGRHIERINKIPIH</sequence>
<dbReference type="SUPFAM" id="SSF89623">
    <property type="entry name" value="Ribose/Galactose isomerase RpiB/AlsB"/>
    <property type="match status" value="1"/>
</dbReference>